<name>A0A1V9Y7K7_9STRA</name>
<dbReference type="Proteomes" id="UP000243217">
    <property type="component" value="Unassembled WGS sequence"/>
</dbReference>
<dbReference type="InterPro" id="IPR036770">
    <property type="entry name" value="Ankyrin_rpt-contain_sf"/>
</dbReference>
<dbReference type="InterPro" id="IPR002110">
    <property type="entry name" value="Ankyrin_rpt"/>
</dbReference>
<dbReference type="EMBL" id="JNBS01004932">
    <property type="protein sequence ID" value="OQR81674.1"/>
    <property type="molecule type" value="Genomic_DNA"/>
</dbReference>
<proteinExistence type="predicted"/>
<dbReference type="InterPro" id="IPR052050">
    <property type="entry name" value="SecEffector_AnkRepeat"/>
</dbReference>
<dbReference type="OrthoDB" id="67499at2759"/>
<gene>
    <name evidence="1" type="ORF">THRCLA_23315</name>
</gene>
<evidence type="ECO:0000313" key="2">
    <source>
        <dbReference type="Proteomes" id="UP000243217"/>
    </source>
</evidence>
<dbReference type="SUPFAM" id="SSF140860">
    <property type="entry name" value="Pseudo ankyrin repeat-like"/>
    <property type="match status" value="1"/>
</dbReference>
<protein>
    <submittedName>
        <fullName evidence="1">Uncharacterized protein</fullName>
    </submittedName>
</protein>
<keyword evidence="2" id="KW-1185">Reference proteome</keyword>
<dbReference type="AlphaFoldDB" id="A0A1V9Y7K7"/>
<sequence length="125" mass="14513">MQNDKPTSILDGKEQCEPLSLDHSTTKSRYIAEFWWSSQSMDLAAKLSDIETLKLLHRTNFKCCSSMVMGYAIENGRLDVIQWLHDNQKEGCSELDMHRAAENGHFEIVKLLHENRDYNFTSKNF</sequence>
<accession>A0A1V9Y7K7</accession>
<organism evidence="1 2">
    <name type="scientific">Thraustotheca clavata</name>
    <dbReference type="NCBI Taxonomy" id="74557"/>
    <lineage>
        <taxon>Eukaryota</taxon>
        <taxon>Sar</taxon>
        <taxon>Stramenopiles</taxon>
        <taxon>Oomycota</taxon>
        <taxon>Saprolegniomycetes</taxon>
        <taxon>Saprolegniales</taxon>
        <taxon>Achlyaceae</taxon>
        <taxon>Thraustotheca</taxon>
    </lineage>
</organism>
<evidence type="ECO:0000313" key="1">
    <source>
        <dbReference type="EMBL" id="OQR81674.1"/>
    </source>
</evidence>
<dbReference type="PANTHER" id="PTHR46586:SF3">
    <property type="entry name" value="ANKYRIN REPEAT-CONTAINING PROTEIN"/>
    <property type="match status" value="1"/>
</dbReference>
<reference evidence="1 2" key="1">
    <citation type="journal article" date="2014" name="Genome Biol. Evol.">
        <title>The secreted proteins of Achlya hypogyna and Thraustotheca clavata identify the ancestral oomycete secretome and reveal gene acquisitions by horizontal gene transfer.</title>
        <authorList>
            <person name="Misner I."/>
            <person name="Blouin N."/>
            <person name="Leonard G."/>
            <person name="Richards T.A."/>
            <person name="Lane C.E."/>
        </authorList>
    </citation>
    <scope>NUCLEOTIDE SEQUENCE [LARGE SCALE GENOMIC DNA]</scope>
    <source>
        <strain evidence="1 2">ATCC 34112</strain>
    </source>
</reference>
<dbReference type="Gene3D" id="1.25.40.20">
    <property type="entry name" value="Ankyrin repeat-containing domain"/>
    <property type="match status" value="1"/>
</dbReference>
<dbReference type="Pfam" id="PF12796">
    <property type="entry name" value="Ank_2"/>
    <property type="match status" value="1"/>
</dbReference>
<dbReference type="PANTHER" id="PTHR46586">
    <property type="entry name" value="ANKYRIN REPEAT-CONTAINING PROTEIN"/>
    <property type="match status" value="1"/>
</dbReference>
<comment type="caution">
    <text evidence="1">The sequence shown here is derived from an EMBL/GenBank/DDBJ whole genome shotgun (WGS) entry which is preliminary data.</text>
</comment>